<evidence type="ECO:0000259" key="6">
    <source>
        <dbReference type="PROSITE" id="PS51686"/>
    </source>
</evidence>
<feature type="binding site" evidence="5">
    <location>
        <position position="246"/>
    </location>
    <ligand>
        <name>S-adenosyl-L-methionine</name>
        <dbReference type="ChEBI" id="CHEBI:59789"/>
    </ligand>
</feature>
<dbReference type="OrthoDB" id="9810297at2"/>
<accession>A0A212ACZ6</accession>
<name>A0A212ACZ6_9RHOB</name>
<dbReference type="Gene3D" id="3.40.50.150">
    <property type="entry name" value="Vaccinia Virus protein VP39"/>
    <property type="match status" value="1"/>
</dbReference>
<dbReference type="EMBL" id="NIPW01000010">
    <property type="protein sequence ID" value="OWJ78848.1"/>
    <property type="molecule type" value="Genomic_DNA"/>
</dbReference>
<comment type="similarity">
    <text evidence="5">Belongs to the class I-like SAM-binding methyltransferase superfamily. RsmB/NOP family.</text>
</comment>
<feature type="binding site" evidence="5">
    <location>
        <position position="284"/>
    </location>
    <ligand>
        <name>S-adenosyl-L-methionine</name>
        <dbReference type="ChEBI" id="CHEBI:59789"/>
    </ligand>
</feature>
<dbReference type="InterPro" id="IPR023267">
    <property type="entry name" value="RCMT"/>
</dbReference>
<keyword evidence="1 5" id="KW-0489">Methyltransferase</keyword>
<keyword evidence="2 5" id="KW-0808">Transferase</keyword>
<feature type="domain" description="SAM-dependent MTase RsmB/NOP-type" evidence="6">
    <location>
        <begin position="136"/>
        <end position="384"/>
    </location>
</feature>
<keyword evidence="8" id="KW-1185">Reference proteome</keyword>
<dbReference type="InterPro" id="IPR001678">
    <property type="entry name" value="MeTrfase_RsmB-F_NOP2_dom"/>
</dbReference>
<organism evidence="7 8">
    <name type="scientific">Haematobacter genomosp. 1</name>
    <dbReference type="NCBI Taxonomy" id="366618"/>
    <lineage>
        <taxon>Bacteria</taxon>
        <taxon>Pseudomonadati</taxon>
        <taxon>Pseudomonadota</taxon>
        <taxon>Alphaproteobacteria</taxon>
        <taxon>Rhodobacterales</taxon>
        <taxon>Paracoccaceae</taxon>
        <taxon>Haematobacter</taxon>
    </lineage>
</organism>
<dbReference type="Pfam" id="PF01189">
    <property type="entry name" value="Methyltr_RsmB-F"/>
    <property type="match status" value="1"/>
</dbReference>
<dbReference type="InterPro" id="IPR029063">
    <property type="entry name" value="SAM-dependent_MTases_sf"/>
</dbReference>
<dbReference type="InterPro" id="IPR054728">
    <property type="entry name" value="RsmB-like_ferredoxin"/>
</dbReference>
<dbReference type="PANTHER" id="PTHR22807:SF53">
    <property type="entry name" value="RIBOSOMAL RNA SMALL SUBUNIT METHYLTRANSFERASE B-RELATED"/>
    <property type="match status" value="1"/>
</dbReference>
<proteinExistence type="inferred from homology"/>
<dbReference type="Proteomes" id="UP000196878">
    <property type="component" value="Unassembled WGS sequence"/>
</dbReference>
<keyword evidence="3 5" id="KW-0949">S-adenosyl-L-methionine</keyword>
<sequence>MTPAARIAAAIAVLDEIRAGDAAERALTNWARRSRYAGSGDRAAVRDHVFDALRCRRSFGWLGGGEDGRALMLGALRAGGEDPSVMFTGEGHAPAPVTADEEGQSLATAPEAVRLDTPDWLVPDLKASLGDDFAPVMEALRHRAPVFLRANLARTTRDEAARALAEEGIETRSSPLAETALEVTARARAVSGSAAYRDGLVELQDAASQAVVEALPRGGRALDYCAGGGGKSLALAARGAEVFAHDADPGRMRDLPARAERAGVRITQLQAMDRAAPFDLVLTDVPCSGSGSWRRAPEGKWRLTGDMLERLEQTQAAILRRAAPLVAPGGVLAYATCSLLERENAAQIRRFMAEGTGWHLAEEHRFTPLDGGDGFYLAVLRHKP</sequence>
<dbReference type="RefSeq" id="WP_088214839.1">
    <property type="nucleotide sequence ID" value="NZ_NIPW01000010.1"/>
</dbReference>
<gene>
    <name evidence="7" type="ORF">CDV49_07015</name>
</gene>
<evidence type="ECO:0000256" key="3">
    <source>
        <dbReference type="ARBA" id="ARBA00022691"/>
    </source>
</evidence>
<dbReference type="GO" id="GO:0003723">
    <property type="term" value="F:RNA binding"/>
    <property type="evidence" value="ECO:0007669"/>
    <property type="project" value="UniProtKB-UniRule"/>
</dbReference>
<dbReference type="GO" id="GO:0001510">
    <property type="term" value="P:RNA methylation"/>
    <property type="evidence" value="ECO:0007669"/>
    <property type="project" value="InterPro"/>
</dbReference>
<evidence type="ECO:0000313" key="8">
    <source>
        <dbReference type="Proteomes" id="UP000196878"/>
    </source>
</evidence>
<feature type="active site" description="Nucleophile" evidence="5">
    <location>
        <position position="337"/>
    </location>
</feature>
<evidence type="ECO:0000256" key="4">
    <source>
        <dbReference type="ARBA" id="ARBA00022884"/>
    </source>
</evidence>
<comment type="caution">
    <text evidence="7">The sequence shown here is derived from an EMBL/GenBank/DDBJ whole genome shotgun (WGS) entry which is preliminary data.</text>
</comment>
<evidence type="ECO:0000313" key="7">
    <source>
        <dbReference type="EMBL" id="OWJ78848.1"/>
    </source>
</evidence>
<evidence type="ECO:0000256" key="5">
    <source>
        <dbReference type="PROSITE-ProRule" id="PRU01023"/>
    </source>
</evidence>
<dbReference type="Pfam" id="PF22458">
    <property type="entry name" value="RsmF-B_ferredox"/>
    <property type="match status" value="1"/>
</dbReference>
<dbReference type="CDD" id="cd02440">
    <property type="entry name" value="AdoMet_MTases"/>
    <property type="match status" value="1"/>
</dbReference>
<dbReference type="PANTHER" id="PTHR22807">
    <property type="entry name" value="NOP2 YEAST -RELATED NOL1/NOP2/FMU SUN DOMAIN-CONTAINING"/>
    <property type="match status" value="1"/>
</dbReference>
<protein>
    <submittedName>
        <fullName evidence="7">SAM-dependent methyltransferase</fullName>
    </submittedName>
</protein>
<dbReference type="AlphaFoldDB" id="A0A212ACZ6"/>
<dbReference type="GO" id="GO:0008173">
    <property type="term" value="F:RNA methyltransferase activity"/>
    <property type="evidence" value="ECO:0007669"/>
    <property type="project" value="InterPro"/>
</dbReference>
<dbReference type="PROSITE" id="PS51686">
    <property type="entry name" value="SAM_MT_RSMB_NOP"/>
    <property type="match status" value="1"/>
</dbReference>
<evidence type="ECO:0000256" key="2">
    <source>
        <dbReference type="ARBA" id="ARBA00022679"/>
    </source>
</evidence>
<dbReference type="InterPro" id="IPR049560">
    <property type="entry name" value="MeTrfase_RsmB-F_NOP2_cat"/>
</dbReference>
<comment type="caution">
    <text evidence="5">Lacks conserved residue(s) required for the propagation of feature annotation.</text>
</comment>
<dbReference type="SUPFAM" id="SSF53335">
    <property type="entry name" value="S-adenosyl-L-methionine-dependent methyltransferases"/>
    <property type="match status" value="1"/>
</dbReference>
<dbReference type="PRINTS" id="PR02008">
    <property type="entry name" value="RCMTFAMILY"/>
</dbReference>
<evidence type="ECO:0000256" key="1">
    <source>
        <dbReference type="ARBA" id="ARBA00022603"/>
    </source>
</evidence>
<reference evidence="7 8" key="1">
    <citation type="submission" date="2016-12" db="EMBL/GenBank/DDBJ databases">
        <title>Comparison of Traditional DNA-DNA Hybridization with In Silico Genomic Analysis.</title>
        <authorList>
            <person name="Nicholson A.C."/>
            <person name="Humrighouse B.W."/>
            <person name="Graziano J."/>
            <person name="Lasker B."/>
            <person name="Whitney A.M."/>
            <person name="Mcquiston J.R."/>
        </authorList>
    </citation>
    <scope>NUCLEOTIDE SEQUENCE [LARGE SCALE GENOMIC DNA]</scope>
    <source>
        <strain evidence="7 8">H2240</strain>
    </source>
</reference>
<keyword evidence="4 5" id="KW-0694">RNA-binding</keyword>